<sequence>MPTSAMYHYPSPSSIPTPTVMIDTANGVVATCPRPIPCKPSDHRTSVAHQKKTIPLTLASSNAIEPGSMRPLADGRTQVDIYPGTIMQVAQ</sequence>
<name>A0A0D0CLE0_9AGAM</name>
<accession>A0A0D0CLE0</accession>
<evidence type="ECO:0000313" key="1">
    <source>
        <dbReference type="EMBL" id="KIK76043.1"/>
    </source>
</evidence>
<dbReference type="AlphaFoldDB" id="A0A0D0CLE0"/>
<dbReference type="Proteomes" id="UP000054538">
    <property type="component" value="Unassembled WGS sequence"/>
</dbReference>
<keyword evidence="2" id="KW-1185">Reference proteome</keyword>
<reference evidence="2" key="2">
    <citation type="submission" date="2015-01" db="EMBL/GenBank/DDBJ databases">
        <title>Evolutionary Origins and Diversification of the Mycorrhizal Mutualists.</title>
        <authorList>
            <consortium name="DOE Joint Genome Institute"/>
            <consortium name="Mycorrhizal Genomics Consortium"/>
            <person name="Kohler A."/>
            <person name="Kuo A."/>
            <person name="Nagy L.G."/>
            <person name="Floudas D."/>
            <person name="Copeland A."/>
            <person name="Barry K.W."/>
            <person name="Cichocki N."/>
            <person name="Veneault-Fourrey C."/>
            <person name="LaButti K."/>
            <person name="Lindquist E.A."/>
            <person name="Lipzen A."/>
            <person name="Lundell T."/>
            <person name="Morin E."/>
            <person name="Murat C."/>
            <person name="Riley R."/>
            <person name="Ohm R."/>
            <person name="Sun H."/>
            <person name="Tunlid A."/>
            <person name="Henrissat B."/>
            <person name="Grigoriev I.V."/>
            <person name="Hibbett D.S."/>
            <person name="Martin F."/>
        </authorList>
    </citation>
    <scope>NUCLEOTIDE SEQUENCE [LARGE SCALE GENOMIC DNA]</scope>
    <source>
        <strain evidence="2">Ve08.2h10</strain>
    </source>
</reference>
<dbReference type="EMBL" id="KN827705">
    <property type="protein sequence ID" value="KIK76043.1"/>
    <property type="molecule type" value="Genomic_DNA"/>
</dbReference>
<protein>
    <submittedName>
        <fullName evidence="1">Uncharacterized protein</fullName>
    </submittedName>
</protein>
<dbReference type="InParanoid" id="A0A0D0CLE0"/>
<evidence type="ECO:0000313" key="2">
    <source>
        <dbReference type="Proteomes" id="UP000054538"/>
    </source>
</evidence>
<dbReference type="HOGENOM" id="CLU_2427706_0_0_1"/>
<reference evidence="1 2" key="1">
    <citation type="submission" date="2014-04" db="EMBL/GenBank/DDBJ databases">
        <authorList>
            <consortium name="DOE Joint Genome Institute"/>
            <person name="Kuo A."/>
            <person name="Kohler A."/>
            <person name="Jargeat P."/>
            <person name="Nagy L.G."/>
            <person name="Floudas D."/>
            <person name="Copeland A."/>
            <person name="Barry K.W."/>
            <person name="Cichocki N."/>
            <person name="Veneault-Fourrey C."/>
            <person name="LaButti K."/>
            <person name="Lindquist E.A."/>
            <person name="Lipzen A."/>
            <person name="Lundell T."/>
            <person name="Morin E."/>
            <person name="Murat C."/>
            <person name="Sun H."/>
            <person name="Tunlid A."/>
            <person name="Henrissat B."/>
            <person name="Grigoriev I.V."/>
            <person name="Hibbett D.S."/>
            <person name="Martin F."/>
            <person name="Nordberg H.P."/>
            <person name="Cantor M.N."/>
            <person name="Hua S.X."/>
        </authorList>
    </citation>
    <scope>NUCLEOTIDE SEQUENCE [LARGE SCALE GENOMIC DNA]</scope>
    <source>
        <strain evidence="1 2">Ve08.2h10</strain>
    </source>
</reference>
<gene>
    <name evidence="1" type="ORF">PAXRUDRAFT_18488</name>
</gene>
<proteinExistence type="predicted"/>
<organism evidence="1 2">
    <name type="scientific">Paxillus rubicundulus Ve08.2h10</name>
    <dbReference type="NCBI Taxonomy" id="930991"/>
    <lineage>
        <taxon>Eukaryota</taxon>
        <taxon>Fungi</taxon>
        <taxon>Dikarya</taxon>
        <taxon>Basidiomycota</taxon>
        <taxon>Agaricomycotina</taxon>
        <taxon>Agaricomycetes</taxon>
        <taxon>Agaricomycetidae</taxon>
        <taxon>Boletales</taxon>
        <taxon>Paxilineae</taxon>
        <taxon>Paxillaceae</taxon>
        <taxon>Paxillus</taxon>
    </lineage>
</organism>